<reference evidence="1 2" key="1">
    <citation type="submission" date="2021-03" db="EMBL/GenBank/DDBJ databases">
        <title>Genomic Encyclopedia of Type Strains, Phase IV (KMG-IV): sequencing the most valuable type-strain genomes for metagenomic binning, comparative biology and taxonomic classification.</title>
        <authorList>
            <person name="Goeker M."/>
        </authorList>
    </citation>
    <scope>NUCLEOTIDE SEQUENCE [LARGE SCALE GENOMIC DNA]</scope>
    <source>
        <strain evidence="1 2">DSM 101953</strain>
    </source>
</reference>
<dbReference type="EMBL" id="JAGGLV010000018">
    <property type="protein sequence ID" value="MBP2114484.1"/>
    <property type="molecule type" value="Genomic_DNA"/>
</dbReference>
<gene>
    <name evidence="1" type="ORF">J2Z70_004653</name>
</gene>
<proteinExistence type="predicted"/>
<accession>A0ABS4NWP9</accession>
<evidence type="ECO:0000313" key="1">
    <source>
        <dbReference type="EMBL" id="MBP2114484.1"/>
    </source>
</evidence>
<evidence type="ECO:0000313" key="2">
    <source>
        <dbReference type="Proteomes" id="UP000773462"/>
    </source>
</evidence>
<dbReference type="Proteomes" id="UP000773462">
    <property type="component" value="Unassembled WGS sequence"/>
</dbReference>
<keyword evidence="2" id="KW-1185">Reference proteome</keyword>
<organism evidence="1 2">
    <name type="scientific">Paenibacillus silagei</name>
    <dbReference type="NCBI Taxonomy" id="1670801"/>
    <lineage>
        <taxon>Bacteria</taxon>
        <taxon>Bacillati</taxon>
        <taxon>Bacillota</taxon>
        <taxon>Bacilli</taxon>
        <taxon>Bacillales</taxon>
        <taxon>Paenibacillaceae</taxon>
        <taxon>Paenibacillus</taxon>
    </lineage>
</organism>
<comment type="caution">
    <text evidence="1">The sequence shown here is derived from an EMBL/GenBank/DDBJ whole genome shotgun (WGS) entry which is preliminary data.</text>
</comment>
<name>A0ABS4NWP9_9BACL</name>
<evidence type="ECO:0008006" key="3">
    <source>
        <dbReference type="Google" id="ProtNLM"/>
    </source>
</evidence>
<protein>
    <recommendedName>
        <fullName evidence="3">DNA-binding protein</fullName>
    </recommendedName>
</protein>
<dbReference type="RefSeq" id="WP_209877052.1">
    <property type="nucleotide sequence ID" value="NZ_JAGGLV010000018.1"/>
</dbReference>
<sequence length="280" mass="32636">MLELDGMNEDSLTDMLKVSFSWENWTAILEISDKLFELAVLTYGSHRQGAKKYYLKKNIAYYLGYSACMKGIAYQKLGNLAESRKCIGLYSDLSWITDVDQEAAVEVEYYRNIAIANTFVIDLLEGKVEVLPDYIEFIRTGDQEELLACLITVLESAIKYNFSIDWVLDEFNEPLKELSCREKQEDIRYYIDYMHLSAIYLYKREKIHDAINLTLYILVISSKLYDGTGFRKIVSFYEHIRSHATAEQQESYQNVMKNILEREFLKDEKGDLVINSRIAD</sequence>